<name>A0ABY7CRK7_9BASI</name>
<dbReference type="GeneID" id="77811814"/>
<evidence type="ECO:0000256" key="1">
    <source>
        <dbReference type="SAM" id="MobiDB-lite"/>
    </source>
</evidence>
<organism evidence="2 3">
    <name type="scientific">Puccinia triticina</name>
    <dbReference type="NCBI Taxonomy" id="208348"/>
    <lineage>
        <taxon>Eukaryota</taxon>
        <taxon>Fungi</taxon>
        <taxon>Dikarya</taxon>
        <taxon>Basidiomycota</taxon>
        <taxon>Pucciniomycotina</taxon>
        <taxon>Pucciniomycetes</taxon>
        <taxon>Pucciniales</taxon>
        <taxon>Pucciniaceae</taxon>
        <taxon>Puccinia</taxon>
    </lineage>
</organism>
<accession>A0ABY7CRK7</accession>
<reference evidence="2" key="1">
    <citation type="submission" date="2022-10" db="EMBL/GenBank/DDBJ databases">
        <title>Puccinia triticina Genome sequencing and assembly.</title>
        <authorList>
            <person name="Li C."/>
        </authorList>
    </citation>
    <scope>NUCLEOTIDE SEQUENCE</scope>
    <source>
        <strain evidence="2">Pt15</strain>
    </source>
</reference>
<protein>
    <submittedName>
        <fullName evidence="2">Uncharacterized protein</fullName>
    </submittedName>
</protein>
<gene>
    <name evidence="2" type="ORF">PtA15_7A323</name>
</gene>
<evidence type="ECO:0000313" key="3">
    <source>
        <dbReference type="Proteomes" id="UP001164743"/>
    </source>
</evidence>
<feature type="region of interest" description="Disordered" evidence="1">
    <location>
        <begin position="1"/>
        <end position="32"/>
    </location>
</feature>
<feature type="compositionally biased region" description="Polar residues" evidence="1">
    <location>
        <begin position="1"/>
        <end position="23"/>
    </location>
</feature>
<dbReference type="RefSeq" id="XP_053022152.1">
    <property type="nucleotide sequence ID" value="XM_053170919.1"/>
</dbReference>
<dbReference type="EMBL" id="CP110427">
    <property type="protein sequence ID" value="WAQ86597.1"/>
    <property type="molecule type" value="Genomic_DNA"/>
</dbReference>
<sequence length="272" mass="29535">MRTAQQHSSPSMENGSWLTARQDSPSRRLPILPQPSIRGLEIHGAGYVPASPDQQNTIRNAACAEADHAEQERLQSHPACSVLAERPLLLHAHVLPFSQPLPPPFLRPFLHVGSRVSGPARVAEGASTDPELHDLGAMEKGLVARTAQDPDTSPKRAHRENAGPDCPQDTGRRECGYWWRASGRAVKASLAQSDRDPRDCPPARRCILHKHPSARPVRLSAPPARPGLQALRAVAGLVSVRVPSRGARAPGSGSTERLFTAPRLHPPRYMPD</sequence>
<proteinExistence type="predicted"/>
<feature type="region of interest" description="Disordered" evidence="1">
    <location>
        <begin position="146"/>
        <end position="169"/>
    </location>
</feature>
<keyword evidence="3" id="KW-1185">Reference proteome</keyword>
<feature type="region of interest" description="Disordered" evidence="1">
    <location>
        <begin position="244"/>
        <end position="272"/>
    </location>
</feature>
<evidence type="ECO:0000313" key="2">
    <source>
        <dbReference type="EMBL" id="WAQ86597.1"/>
    </source>
</evidence>
<dbReference type="Proteomes" id="UP001164743">
    <property type="component" value="Chromosome 7A"/>
</dbReference>